<dbReference type="Proteomes" id="UP000593562">
    <property type="component" value="Unassembled WGS sequence"/>
</dbReference>
<sequence length="163" mass="18410">MQRSSTVSLNFLEDLEFPQLPKLTNLRQLKLRVFAPDGKCLLGLTSLIEASPFLERFTLRFVGSGQWGGSRRQRMVKKSMNYPNKNLKVVEIVGFVGHANDMELVTYLLESASMLEKMVVKLSHPFIFGASSECMEAEKEEMARKCSLRLEPKLPLGAKLVIC</sequence>
<dbReference type="InterPro" id="IPR006566">
    <property type="entry name" value="FBD"/>
</dbReference>
<gene>
    <name evidence="2" type="ORF">HS088_TW10G00523</name>
</gene>
<accession>A0A7J7D5B9</accession>
<organism evidence="2 3">
    <name type="scientific">Tripterygium wilfordii</name>
    <name type="common">Thunder God vine</name>
    <dbReference type="NCBI Taxonomy" id="458696"/>
    <lineage>
        <taxon>Eukaryota</taxon>
        <taxon>Viridiplantae</taxon>
        <taxon>Streptophyta</taxon>
        <taxon>Embryophyta</taxon>
        <taxon>Tracheophyta</taxon>
        <taxon>Spermatophyta</taxon>
        <taxon>Magnoliopsida</taxon>
        <taxon>eudicotyledons</taxon>
        <taxon>Gunneridae</taxon>
        <taxon>Pentapetalae</taxon>
        <taxon>rosids</taxon>
        <taxon>fabids</taxon>
        <taxon>Celastrales</taxon>
        <taxon>Celastraceae</taxon>
        <taxon>Tripterygium</taxon>
    </lineage>
</organism>
<dbReference type="EMBL" id="JAAARO010000010">
    <property type="protein sequence ID" value="KAF5741523.1"/>
    <property type="molecule type" value="Genomic_DNA"/>
</dbReference>
<reference evidence="2 3" key="1">
    <citation type="journal article" date="2020" name="Nat. Commun.">
        <title>Genome of Tripterygium wilfordii and identification of cytochrome P450 involved in triptolide biosynthesis.</title>
        <authorList>
            <person name="Tu L."/>
            <person name="Su P."/>
            <person name="Zhang Z."/>
            <person name="Gao L."/>
            <person name="Wang J."/>
            <person name="Hu T."/>
            <person name="Zhou J."/>
            <person name="Zhang Y."/>
            <person name="Zhao Y."/>
            <person name="Liu Y."/>
            <person name="Song Y."/>
            <person name="Tong Y."/>
            <person name="Lu Y."/>
            <person name="Yang J."/>
            <person name="Xu C."/>
            <person name="Jia M."/>
            <person name="Peters R.J."/>
            <person name="Huang L."/>
            <person name="Gao W."/>
        </authorList>
    </citation>
    <scope>NUCLEOTIDE SEQUENCE [LARGE SCALE GENOMIC DNA]</scope>
    <source>
        <strain evidence="3">cv. XIE 37</strain>
        <tissue evidence="2">Leaf</tissue>
    </source>
</reference>
<dbReference type="AlphaFoldDB" id="A0A7J7D5B9"/>
<evidence type="ECO:0000259" key="1">
    <source>
        <dbReference type="Pfam" id="PF08387"/>
    </source>
</evidence>
<comment type="caution">
    <text evidence="2">The sequence shown here is derived from an EMBL/GenBank/DDBJ whole genome shotgun (WGS) entry which is preliminary data.</text>
</comment>
<dbReference type="PANTHER" id="PTHR34145:SF75">
    <property type="entry name" value="FBD DOMAIN-CONTAINING PROTEIN"/>
    <property type="match status" value="1"/>
</dbReference>
<keyword evidence="3" id="KW-1185">Reference proteome</keyword>
<evidence type="ECO:0000313" key="2">
    <source>
        <dbReference type="EMBL" id="KAF5741523.1"/>
    </source>
</evidence>
<feature type="domain" description="FBD" evidence="1">
    <location>
        <begin position="86"/>
        <end position="119"/>
    </location>
</feature>
<dbReference type="Pfam" id="PF08387">
    <property type="entry name" value="FBD"/>
    <property type="match status" value="1"/>
</dbReference>
<evidence type="ECO:0000313" key="3">
    <source>
        <dbReference type="Proteomes" id="UP000593562"/>
    </source>
</evidence>
<dbReference type="InParanoid" id="A0A7J7D5B9"/>
<proteinExistence type="predicted"/>
<dbReference type="PANTHER" id="PTHR34145">
    <property type="entry name" value="OS02G0105600 PROTEIN"/>
    <property type="match status" value="1"/>
</dbReference>
<protein>
    <submittedName>
        <fullName evidence="2">Putative F-box/LRR-repeat protein</fullName>
    </submittedName>
</protein>
<name>A0A7J7D5B9_TRIWF</name>
<dbReference type="InterPro" id="IPR053772">
    <property type="entry name" value="At1g61320/At1g61330-like"/>
</dbReference>